<proteinExistence type="predicted"/>
<evidence type="ECO:0000313" key="3">
    <source>
        <dbReference type="Proteomes" id="UP000467840"/>
    </source>
</evidence>
<accession>A0A6A6LAM6</accession>
<name>A0A6A6LAM6_HEVBR</name>
<keyword evidence="3" id="KW-1185">Reference proteome</keyword>
<dbReference type="Proteomes" id="UP000467840">
    <property type="component" value="Chromosome 1"/>
</dbReference>
<feature type="region of interest" description="Disordered" evidence="1">
    <location>
        <begin position="1"/>
        <end position="32"/>
    </location>
</feature>
<gene>
    <name evidence="2" type="ORF">GH714_010481</name>
</gene>
<feature type="compositionally biased region" description="Basic and acidic residues" evidence="1">
    <location>
        <begin position="131"/>
        <end position="140"/>
    </location>
</feature>
<protein>
    <submittedName>
        <fullName evidence="2">Uncharacterized protein</fullName>
    </submittedName>
</protein>
<reference evidence="2 3" key="1">
    <citation type="journal article" date="2020" name="Mol. Plant">
        <title>The Chromosome-Based Rubber Tree Genome Provides New Insights into Spurge Genome Evolution and Rubber Biosynthesis.</title>
        <authorList>
            <person name="Liu J."/>
            <person name="Shi C."/>
            <person name="Shi C.C."/>
            <person name="Li W."/>
            <person name="Zhang Q.J."/>
            <person name="Zhang Y."/>
            <person name="Li K."/>
            <person name="Lu H.F."/>
            <person name="Shi C."/>
            <person name="Zhu S.T."/>
            <person name="Xiao Z.Y."/>
            <person name="Nan H."/>
            <person name="Yue Y."/>
            <person name="Zhu X.G."/>
            <person name="Wu Y."/>
            <person name="Hong X.N."/>
            <person name="Fan G.Y."/>
            <person name="Tong Y."/>
            <person name="Zhang D."/>
            <person name="Mao C.L."/>
            <person name="Liu Y.L."/>
            <person name="Hao S.J."/>
            <person name="Liu W.Q."/>
            <person name="Lv M.Q."/>
            <person name="Zhang H.B."/>
            <person name="Liu Y."/>
            <person name="Hu-Tang G.R."/>
            <person name="Wang J.P."/>
            <person name="Wang J.H."/>
            <person name="Sun Y.H."/>
            <person name="Ni S.B."/>
            <person name="Chen W.B."/>
            <person name="Zhang X.C."/>
            <person name="Jiao Y.N."/>
            <person name="Eichler E.E."/>
            <person name="Li G.H."/>
            <person name="Liu X."/>
            <person name="Gao L.Z."/>
        </authorList>
    </citation>
    <scope>NUCLEOTIDE SEQUENCE [LARGE SCALE GENOMIC DNA]</scope>
    <source>
        <strain evidence="3">cv. GT1</strain>
        <tissue evidence="2">Leaf</tissue>
    </source>
</reference>
<feature type="region of interest" description="Disordered" evidence="1">
    <location>
        <begin position="119"/>
        <end position="140"/>
    </location>
</feature>
<evidence type="ECO:0000313" key="2">
    <source>
        <dbReference type="EMBL" id="KAF2298064.1"/>
    </source>
</evidence>
<evidence type="ECO:0000256" key="1">
    <source>
        <dbReference type="SAM" id="MobiDB-lite"/>
    </source>
</evidence>
<comment type="caution">
    <text evidence="2">The sequence shown here is derived from an EMBL/GenBank/DDBJ whole genome shotgun (WGS) entry which is preliminary data.</text>
</comment>
<sequence length="140" mass="15285">MAPKTRATTNTLEPPFKGIASMELPPPRPTEEVPKTLTLEEAIEGNSNKRGFVSYDKRPIQGCLGGLSHKWGSGKGGVRNIFNPEKETEALRLKDLKEALGLKESKEILRLEKATKALKPKQPEEALGLQRVDKGKGPGS</sequence>
<dbReference type="AlphaFoldDB" id="A0A6A6LAM6"/>
<feature type="compositionally biased region" description="Polar residues" evidence="1">
    <location>
        <begin position="1"/>
        <end position="12"/>
    </location>
</feature>
<dbReference type="EMBL" id="JAAGAX010000011">
    <property type="protein sequence ID" value="KAF2298064.1"/>
    <property type="molecule type" value="Genomic_DNA"/>
</dbReference>
<organism evidence="2 3">
    <name type="scientific">Hevea brasiliensis</name>
    <name type="common">Para rubber tree</name>
    <name type="synonym">Siphonia brasiliensis</name>
    <dbReference type="NCBI Taxonomy" id="3981"/>
    <lineage>
        <taxon>Eukaryota</taxon>
        <taxon>Viridiplantae</taxon>
        <taxon>Streptophyta</taxon>
        <taxon>Embryophyta</taxon>
        <taxon>Tracheophyta</taxon>
        <taxon>Spermatophyta</taxon>
        <taxon>Magnoliopsida</taxon>
        <taxon>eudicotyledons</taxon>
        <taxon>Gunneridae</taxon>
        <taxon>Pentapetalae</taxon>
        <taxon>rosids</taxon>
        <taxon>fabids</taxon>
        <taxon>Malpighiales</taxon>
        <taxon>Euphorbiaceae</taxon>
        <taxon>Crotonoideae</taxon>
        <taxon>Micrandreae</taxon>
        <taxon>Hevea</taxon>
    </lineage>
</organism>